<keyword evidence="3" id="KW-0560">Oxidoreductase</keyword>
<dbReference type="PANTHER" id="PTHR43401:SF2">
    <property type="entry name" value="L-THREONINE 3-DEHYDROGENASE"/>
    <property type="match status" value="1"/>
</dbReference>
<dbReference type="KEGG" id="lbe:MOO44_03340"/>
<dbReference type="InterPro" id="IPR050129">
    <property type="entry name" value="Zn_alcohol_dh"/>
</dbReference>
<dbReference type="CDD" id="cd08234">
    <property type="entry name" value="threonine_DH_like"/>
    <property type="match status" value="1"/>
</dbReference>
<name>A0A976RSW6_9LACO</name>
<proteinExistence type="inferred from homology"/>
<reference evidence="6" key="1">
    <citation type="journal article" date="2022" name="Int. J. Syst. Evol. Microbiol.">
        <title>Apilactobacillus apisilvae sp. nov., Nicolia spurrieriana gen. nov. sp. nov., Bombilactobacillus folatiphilus sp. nov. and Bombilactobacillus thymidiniphilus sp. nov., four new lactic acid bacterial isolates from stingless bees Tetragonula carbonaria and Austroplebeia australis.</title>
        <authorList>
            <person name="Oliphant S.A."/>
            <person name="Watson-Haigh N.S."/>
            <person name="Sumby K.M."/>
            <person name="Gardner J."/>
            <person name="Groom S."/>
            <person name="Jiranek V."/>
        </authorList>
    </citation>
    <scope>NUCLEOTIDE SEQUENCE</scope>
    <source>
        <strain evidence="6">SGEP1_A5</strain>
    </source>
</reference>
<comment type="similarity">
    <text evidence="4">Belongs to the zinc-containing alcohol dehydrogenase family.</text>
</comment>
<dbReference type="Proteomes" id="UP000831181">
    <property type="component" value="Chromosome"/>
</dbReference>
<evidence type="ECO:0000256" key="4">
    <source>
        <dbReference type="RuleBase" id="RU361277"/>
    </source>
</evidence>
<dbReference type="InterPro" id="IPR036291">
    <property type="entry name" value="NAD(P)-bd_dom_sf"/>
</dbReference>
<gene>
    <name evidence="6" type="ORF">MOO44_03340</name>
</gene>
<dbReference type="InterPro" id="IPR020843">
    <property type="entry name" value="ER"/>
</dbReference>
<dbReference type="InterPro" id="IPR013154">
    <property type="entry name" value="ADH-like_N"/>
</dbReference>
<dbReference type="Gene3D" id="3.90.180.10">
    <property type="entry name" value="Medium-chain alcohol dehydrogenases, catalytic domain"/>
    <property type="match status" value="1"/>
</dbReference>
<evidence type="ECO:0000256" key="3">
    <source>
        <dbReference type="ARBA" id="ARBA00023002"/>
    </source>
</evidence>
<dbReference type="SUPFAM" id="SSF51735">
    <property type="entry name" value="NAD(P)-binding Rossmann-fold domains"/>
    <property type="match status" value="1"/>
</dbReference>
<protein>
    <submittedName>
        <fullName evidence="6">Zinc-dependent alcohol dehydrogenase family protein</fullName>
    </submittedName>
</protein>
<dbReference type="Pfam" id="PF08240">
    <property type="entry name" value="ADH_N"/>
    <property type="match status" value="1"/>
</dbReference>
<evidence type="ECO:0000256" key="1">
    <source>
        <dbReference type="ARBA" id="ARBA00022723"/>
    </source>
</evidence>
<dbReference type="InterPro" id="IPR011032">
    <property type="entry name" value="GroES-like_sf"/>
</dbReference>
<evidence type="ECO:0000259" key="5">
    <source>
        <dbReference type="SMART" id="SM00829"/>
    </source>
</evidence>
<dbReference type="Pfam" id="PF00107">
    <property type="entry name" value="ADH_zinc_N"/>
    <property type="match status" value="1"/>
</dbReference>
<dbReference type="SMART" id="SM00829">
    <property type="entry name" value="PKS_ER"/>
    <property type="match status" value="1"/>
</dbReference>
<dbReference type="PANTHER" id="PTHR43401">
    <property type="entry name" value="L-THREONINE 3-DEHYDROGENASE"/>
    <property type="match status" value="1"/>
</dbReference>
<keyword evidence="2 4" id="KW-0862">Zinc</keyword>
<keyword evidence="1 4" id="KW-0479">Metal-binding</keyword>
<evidence type="ECO:0000256" key="2">
    <source>
        <dbReference type="ARBA" id="ARBA00022833"/>
    </source>
</evidence>
<dbReference type="SUPFAM" id="SSF50129">
    <property type="entry name" value="GroES-like"/>
    <property type="match status" value="1"/>
</dbReference>
<dbReference type="RefSeq" id="WP_260117005.1">
    <property type="nucleotide sequence ID" value="NZ_CP093361.1"/>
</dbReference>
<organism evidence="6 7">
    <name type="scientific">Nicoliella spurrieriana</name>
    <dbReference type="NCBI Taxonomy" id="2925830"/>
    <lineage>
        <taxon>Bacteria</taxon>
        <taxon>Bacillati</taxon>
        <taxon>Bacillota</taxon>
        <taxon>Bacilli</taxon>
        <taxon>Lactobacillales</taxon>
        <taxon>Lactobacillaceae</taxon>
        <taxon>Nicoliella</taxon>
    </lineage>
</organism>
<dbReference type="EMBL" id="CP093361">
    <property type="protein sequence ID" value="UQS87206.1"/>
    <property type="molecule type" value="Genomic_DNA"/>
</dbReference>
<dbReference type="Gene3D" id="3.40.50.720">
    <property type="entry name" value="NAD(P)-binding Rossmann-like Domain"/>
    <property type="match status" value="1"/>
</dbReference>
<evidence type="ECO:0000313" key="7">
    <source>
        <dbReference type="Proteomes" id="UP000831181"/>
    </source>
</evidence>
<dbReference type="InterPro" id="IPR013149">
    <property type="entry name" value="ADH-like_C"/>
</dbReference>
<dbReference type="PROSITE" id="PS00059">
    <property type="entry name" value="ADH_ZINC"/>
    <property type="match status" value="1"/>
</dbReference>
<dbReference type="GO" id="GO:0016491">
    <property type="term" value="F:oxidoreductase activity"/>
    <property type="evidence" value="ECO:0007669"/>
    <property type="project" value="UniProtKB-KW"/>
</dbReference>
<dbReference type="GO" id="GO:0008270">
    <property type="term" value="F:zinc ion binding"/>
    <property type="evidence" value="ECO:0007669"/>
    <property type="project" value="InterPro"/>
</dbReference>
<sequence>MKALVLTGTKQMEIQDLDTPTPKPDEVLVKTAYAGICGTDDALYNGLPGSADAVPPIVLGHENSGVVEAVGANVTQFKKGDRVAVDPNIYYPKDKYFRVDRPQLAEDLSAVGVTRDGGLEEYFTAPESVVYHVPANLSLKAACSTEPVSCGVHGVRRLNLQPHYKALVMGDGYMGLLFVELLKAYGVQHVDLTGRHDDKLAEEQKLTGADHVINTESGDITEEYDIVIEAVGRPETQEKAIEVAGKGGQILMFGVGRPDQTFTVNTYEVFQKELDIKGSFINPYSFDDSLALMASGKIDVEPLIKNVLQLNEVVGKLDGSDKRPGKSVVELDGSLK</sequence>
<comment type="cofactor">
    <cofactor evidence="4">
        <name>Zn(2+)</name>
        <dbReference type="ChEBI" id="CHEBI:29105"/>
    </cofactor>
</comment>
<dbReference type="InterPro" id="IPR002328">
    <property type="entry name" value="ADH_Zn_CS"/>
</dbReference>
<feature type="domain" description="Enoyl reductase (ER)" evidence="5">
    <location>
        <begin position="8"/>
        <end position="329"/>
    </location>
</feature>
<dbReference type="AlphaFoldDB" id="A0A976RSW6"/>
<evidence type="ECO:0000313" key="6">
    <source>
        <dbReference type="EMBL" id="UQS87206.1"/>
    </source>
</evidence>
<keyword evidence="7" id="KW-1185">Reference proteome</keyword>
<accession>A0A976RSW6</accession>